<dbReference type="Proteomes" id="UP001172102">
    <property type="component" value="Unassembled WGS sequence"/>
</dbReference>
<dbReference type="CDD" id="cd11063">
    <property type="entry name" value="CYP52"/>
    <property type="match status" value="1"/>
</dbReference>
<sequence>MDSLDFGALAHVNLANSWSPWMLAFGIAGFAIVHMLFTALGRALEYRADTLYGRERGCELPPEVPKRWPFGVDRIKQLWDSNADGRLLAFLCSIAKDHEPRNMLCQHLLVGPRAFHVLHPKNIEALLSTNFKDYGFGVRPSVFAPLLGHGIFTQGGAAWKHSRGLLRKQFVRAQYQDNRRFHEHVGNLINCMSDGLVDLQPLFFKLTLDIATDLLFGRSVYSLRADIDQAADSREFAESFNLAQEGLAKRFRIAPFHFMYSPSAFRKACRNVHHFVERYIREQGFMKKTIGGDNKANENESAAQQDSASWFIRQVAQESATETDLRDQLLNVLLAGRDTTACCLSWTFRLLVRHPAVMERLRHEVKTVMGDLTSPTREQIRAISFLSSVVKESLRLYPPVPVNNREAVRTTILPTGGGPDGTSPMMVRKGEMVFFSQYVTSRKKNIFGEDADNFRPERWETGELDDIGWGYSPFIGGPRQCLGEDFALMEVSYTIVRLLQTIRIIELPAGEKVEPVGTERQVLSLVLSSADGCKVAVQRY</sequence>
<evidence type="ECO:0000256" key="2">
    <source>
        <dbReference type="ARBA" id="ARBA00010617"/>
    </source>
</evidence>
<dbReference type="InterPro" id="IPR047146">
    <property type="entry name" value="Cyt_P450_E_CYP52_fungi"/>
</dbReference>
<organism evidence="9 10">
    <name type="scientific">Lasiosphaeris hirsuta</name>
    <dbReference type="NCBI Taxonomy" id="260670"/>
    <lineage>
        <taxon>Eukaryota</taxon>
        <taxon>Fungi</taxon>
        <taxon>Dikarya</taxon>
        <taxon>Ascomycota</taxon>
        <taxon>Pezizomycotina</taxon>
        <taxon>Sordariomycetes</taxon>
        <taxon>Sordariomycetidae</taxon>
        <taxon>Sordariales</taxon>
        <taxon>Lasiosphaeriaceae</taxon>
        <taxon>Lasiosphaeris</taxon>
    </lineage>
</organism>
<proteinExistence type="inferred from homology"/>
<evidence type="ECO:0000256" key="8">
    <source>
        <dbReference type="SAM" id="Phobius"/>
    </source>
</evidence>
<evidence type="ECO:0000313" key="9">
    <source>
        <dbReference type="EMBL" id="KAK0715423.1"/>
    </source>
</evidence>
<comment type="cofactor">
    <cofactor evidence="1 7">
        <name>heme</name>
        <dbReference type="ChEBI" id="CHEBI:30413"/>
    </cofactor>
</comment>
<dbReference type="GO" id="GO:0004497">
    <property type="term" value="F:monooxygenase activity"/>
    <property type="evidence" value="ECO:0007669"/>
    <property type="project" value="UniProtKB-KW"/>
</dbReference>
<dbReference type="PRINTS" id="PR00385">
    <property type="entry name" value="P450"/>
</dbReference>
<keyword evidence="8" id="KW-0472">Membrane</keyword>
<keyword evidence="6" id="KW-0503">Monooxygenase</keyword>
<evidence type="ECO:0000256" key="5">
    <source>
        <dbReference type="ARBA" id="ARBA00023004"/>
    </source>
</evidence>
<dbReference type="PRINTS" id="PR00463">
    <property type="entry name" value="EP450I"/>
</dbReference>
<evidence type="ECO:0000256" key="7">
    <source>
        <dbReference type="PIRSR" id="PIRSR602401-1"/>
    </source>
</evidence>
<protein>
    <submittedName>
        <fullName evidence="9">Cytochrome P450</fullName>
    </submittedName>
</protein>
<name>A0AA40AGL2_9PEZI</name>
<dbReference type="PANTHER" id="PTHR24287:SF18">
    <property type="entry name" value="CYTOCHROME P450 MONOOXYGENASE APDE-RELATED"/>
    <property type="match status" value="1"/>
</dbReference>
<accession>A0AA40AGL2</accession>
<evidence type="ECO:0000256" key="1">
    <source>
        <dbReference type="ARBA" id="ARBA00001971"/>
    </source>
</evidence>
<gene>
    <name evidence="9" type="ORF">B0H67DRAFT_601002</name>
</gene>
<evidence type="ECO:0000256" key="4">
    <source>
        <dbReference type="ARBA" id="ARBA00023002"/>
    </source>
</evidence>
<dbReference type="Pfam" id="PF00067">
    <property type="entry name" value="p450"/>
    <property type="match status" value="1"/>
</dbReference>
<dbReference type="InterPro" id="IPR002401">
    <property type="entry name" value="Cyt_P450_E_grp-I"/>
</dbReference>
<keyword evidence="5 7" id="KW-0408">Iron</keyword>
<dbReference type="PANTHER" id="PTHR24287">
    <property type="entry name" value="P450, PUTATIVE (EUROFUNG)-RELATED"/>
    <property type="match status" value="1"/>
</dbReference>
<comment type="similarity">
    <text evidence="2">Belongs to the cytochrome P450 family.</text>
</comment>
<feature type="binding site" description="axial binding residue" evidence="7">
    <location>
        <position position="481"/>
    </location>
    <ligand>
        <name>heme</name>
        <dbReference type="ChEBI" id="CHEBI:30413"/>
    </ligand>
    <ligandPart>
        <name>Fe</name>
        <dbReference type="ChEBI" id="CHEBI:18248"/>
    </ligandPart>
</feature>
<evidence type="ECO:0000256" key="6">
    <source>
        <dbReference type="ARBA" id="ARBA00023033"/>
    </source>
</evidence>
<comment type="caution">
    <text evidence="9">The sequence shown here is derived from an EMBL/GenBank/DDBJ whole genome shotgun (WGS) entry which is preliminary data.</text>
</comment>
<keyword evidence="8" id="KW-0812">Transmembrane</keyword>
<keyword evidence="8" id="KW-1133">Transmembrane helix</keyword>
<evidence type="ECO:0000313" key="10">
    <source>
        <dbReference type="Proteomes" id="UP001172102"/>
    </source>
</evidence>
<feature type="transmembrane region" description="Helical" evidence="8">
    <location>
        <begin position="20"/>
        <end position="40"/>
    </location>
</feature>
<dbReference type="AlphaFoldDB" id="A0AA40AGL2"/>
<dbReference type="GO" id="GO:0005506">
    <property type="term" value="F:iron ion binding"/>
    <property type="evidence" value="ECO:0007669"/>
    <property type="project" value="InterPro"/>
</dbReference>
<evidence type="ECO:0000256" key="3">
    <source>
        <dbReference type="ARBA" id="ARBA00022723"/>
    </source>
</evidence>
<dbReference type="EMBL" id="JAUKUA010000004">
    <property type="protein sequence ID" value="KAK0715423.1"/>
    <property type="molecule type" value="Genomic_DNA"/>
</dbReference>
<dbReference type="InterPro" id="IPR036396">
    <property type="entry name" value="Cyt_P450_sf"/>
</dbReference>
<dbReference type="GO" id="GO:0016705">
    <property type="term" value="F:oxidoreductase activity, acting on paired donors, with incorporation or reduction of molecular oxygen"/>
    <property type="evidence" value="ECO:0007669"/>
    <property type="project" value="InterPro"/>
</dbReference>
<dbReference type="GO" id="GO:0020037">
    <property type="term" value="F:heme binding"/>
    <property type="evidence" value="ECO:0007669"/>
    <property type="project" value="InterPro"/>
</dbReference>
<keyword evidence="10" id="KW-1185">Reference proteome</keyword>
<keyword evidence="4" id="KW-0560">Oxidoreductase</keyword>
<reference evidence="9" key="1">
    <citation type="submission" date="2023-06" db="EMBL/GenBank/DDBJ databases">
        <title>Genome-scale phylogeny and comparative genomics of the fungal order Sordariales.</title>
        <authorList>
            <consortium name="Lawrence Berkeley National Laboratory"/>
            <person name="Hensen N."/>
            <person name="Bonometti L."/>
            <person name="Westerberg I."/>
            <person name="Brannstrom I.O."/>
            <person name="Guillou S."/>
            <person name="Cros-Aarteil S."/>
            <person name="Calhoun S."/>
            <person name="Haridas S."/>
            <person name="Kuo A."/>
            <person name="Mondo S."/>
            <person name="Pangilinan J."/>
            <person name="Riley R."/>
            <person name="Labutti K."/>
            <person name="Andreopoulos B."/>
            <person name="Lipzen A."/>
            <person name="Chen C."/>
            <person name="Yanf M."/>
            <person name="Daum C."/>
            <person name="Ng V."/>
            <person name="Clum A."/>
            <person name="Steindorff A."/>
            <person name="Ohm R."/>
            <person name="Martin F."/>
            <person name="Silar P."/>
            <person name="Natvig D."/>
            <person name="Lalanne C."/>
            <person name="Gautier V."/>
            <person name="Ament-Velasquez S.L."/>
            <person name="Kruys A."/>
            <person name="Hutchinson M.I."/>
            <person name="Powell A.J."/>
            <person name="Barry K."/>
            <person name="Miller A.N."/>
            <person name="Grigoriev I.V."/>
            <person name="Debuchy R."/>
            <person name="Gladieux P."/>
            <person name="Thoren M.H."/>
            <person name="Johannesson H."/>
        </authorList>
    </citation>
    <scope>NUCLEOTIDE SEQUENCE</scope>
    <source>
        <strain evidence="9">SMH4607-1</strain>
    </source>
</reference>
<dbReference type="SUPFAM" id="SSF48264">
    <property type="entry name" value="Cytochrome P450"/>
    <property type="match status" value="1"/>
</dbReference>
<dbReference type="InterPro" id="IPR001128">
    <property type="entry name" value="Cyt_P450"/>
</dbReference>
<keyword evidence="7" id="KW-0349">Heme</keyword>
<dbReference type="Gene3D" id="1.10.630.10">
    <property type="entry name" value="Cytochrome P450"/>
    <property type="match status" value="1"/>
</dbReference>
<keyword evidence="3 7" id="KW-0479">Metal-binding</keyword>